<evidence type="ECO:0000313" key="1">
    <source>
        <dbReference type="EMBL" id="ANI16028.1"/>
    </source>
</evidence>
<dbReference type="AlphaFoldDB" id="A0A127MR06"/>
<reference evidence="1 2" key="1">
    <citation type="submission" date="2016-05" db="EMBL/GenBank/DDBJ databases">
        <title>Genome Sequence of Pseudomonas citronellolis Strain SJTE-3, an Estrogens and Persistent Organic Pollutants degradation strain.</title>
        <authorList>
            <person name="Liang R."/>
        </authorList>
    </citation>
    <scope>NUCLEOTIDE SEQUENCE [LARGE SCALE GENOMIC DNA]</scope>
    <source>
        <strain evidence="1 2">SJTE-3</strain>
    </source>
</reference>
<dbReference type="GeneID" id="72995417"/>
<dbReference type="STRING" id="53408.A9C11_19505"/>
<dbReference type="RefSeq" id="WP_061561282.1">
    <property type="nucleotide sequence ID" value="NZ_CP014158.1"/>
</dbReference>
<accession>A0A127MR06</accession>
<sequence>MQYDGLAWTFALIALLALLVAARILFDRHWFLGWLRGCAGLAFVAAALALGLAAWDLRSYDALPAERPLATLSFQRLAPQRYEVKILEGDRERRVELGGDLWQLDVRIMQWRGLAALIGLDPGYRLQGLAGRYLAIEQQQAQARQQVLAQSPYGFDLWRWLRDGQHDLLTFRPLAARVNFLPMADQAVYSVRLGPAGLEAEPVNAAAQQALREWR</sequence>
<protein>
    <submittedName>
        <fullName evidence="1">Uncharacterized protein</fullName>
    </submittedName>
</protein>
<dbReference type="Proteomes" id="UP000077748">
    <property type="component" value="Chromosome"/>
</dbReference>
<organism evidence="1 2">
    <name type="scientific">Pseudomonas citronellolis</name>
    <dbReference type="NCBI Taxonomy" id="53408"/>
    <lineage>
        <taxon>Bacteria</taxon>
        <taxon>Pseudomonadati</taxon>
        <taxon>Pseudomonadota</taxon>
        <taxon>Gammaproteobacteria</taxon>
        <taxon>Pseudomonadales</taxon>
        <taxon>Pseudomonadaceae</taxon>
        <taxon>Pseudomonas</taxon>
    </lineage>
</organism>
<name>A0A127MR06_9PSED</name>
<evidence type="ECO:0000313" key="2">
    <source>
        <dbReference type="Proteomes" id="UP000077748"/>
    </source>
</evidence>
<gene>
    <name evidence="1" type="ORF">A9C11_19505</name>
</gene>
<proteinExistence type="predicted"/>
<dbReference type="KEGG" id="pcq:PcP3B5_22800"/>
<dbReference type="EMBL" id="CP015878">
    <property type="protein sequence ID" value="ANI16028.1"/>
    <property type="molecule type" value="Genomic_DNA"/>
</dbReference>